<sequence length="59" mass="6737">MRERAGLTMEQAAAHLEKTRTALSRIESGDSRVDVHLAKSIMESTTHTNRICWIRSVKR</sequence>
<dbReference type="InterPro" id="IPR001387">
    <property type="entry name" value="Cro/C1-type_HTH"/>
</dbReference>
<comment type="caution">
    <text evidence="2">The sequence shown here is derived from an EMBL/GenBank/DDBJ whole genome shotgun (WGS) entry which is preliminary data.</text>
</comment>
<accession>A0ABR7LDG0</accession>
<dbReference type="InterPro" id="IPR010982">
    <property type="entry name" value="Lambda_DNA-bd_dom_sf"/>
</dbReference>
<organism evidence="2 3">
    <name type="scientific">Actinokineospora xionganensis</name>
    <dbReference type="NCBI Taxonomy" id="2684470"/>
    <lineage>
        <taxon>Bacteria</taxon>
        <taxon>Bacillati</taxon>
        <taxon>Actinomycetota</taxon>
        <taxon>Actinomycetes</taxon>
        <taxon>Pseudonocardiales</taxon>
        <taxon>Pseudonocardiaceae</taxon>
        <taxon>Actinokineospora</taxon>
    </lineage>
</organism>
<dbReference type="Proteomes" id="UP000734823">
    <property type="component" value="Unassembled WGS sequence"/>
</dbReference>
<evidence type="ECO:0000259" key="1">
    <source>
        <dbReference type="PROSITE" id="PS50943"/>
    </source>
</evidence>
<evidence type="ECO:0000313" key="3">
    <source>
        <dbReference type="Proteomes" id="UP000734823"/>
    </source>
</evidence>
<dbReference type="Pfam" id="PF01381">
    <property type="entry name" value="HTH_3"/>
    <property type="match status" value="1"/>
</dbReference>
<evidence type="ECO:0000313" key="2">
    <source>
        <dbReference type="EMBL" id="MBC6450426.1"/>
    </source>
</evidence>
<proteinExistence type="predicted"/>
<protein>
    <submittedName>
        <fullName evidence="2">Helix-turn-helix transcriptional regulator</fullName>
    </submittedName>
</protein>
<keyword evidence="3" id="KW-1185">Reference proteome</keyword>
<feature type="domain" description="HTH cro/C1-type" evidence="1">
    <location>
        <begin position="1"/>
        <end position="43"/>
    </location>
</feature>
<dbReference type="Gene3D" id="1.10.260.40">
    <property type="entry name" value="lambda repressor-like DNA-binding domains"/>
    <property type="match status" value="1"/>
</dbReference>
<name>A0ABR7LDG0_9PSEU</name>
<dbReference type="SUPFAM" id="SSF47413">
    <property type="entry name" value="lambda repressor-like DNA-binding domains"/>
    <property type="match status" value="1"/>
</dbReference>
<gene>
    <name evidence="2" type="ORF">GPZ80_25020</name>
</gene>
<dbReference type="EMBL" id="JABVED010000016">
    <property type="protein sequence ID" value="MBC6450426.1"/>
    <property type="molecule type" value="Genomic_DNA"/>
</dbReference>
<dbReference type="PROSITE" id="PS50943">
    <property type="entry name" value="HTH_CROC1"/>
    <property type="match status" value="1"/>
</dbReference>
<dbReference type="CDD" id="cd00093">
    <property type="entry name" value="HTH_XRE"/>
    <property type="match status" value="1"/>
</dbReference>
<reference evidence="2 3" key="1">
    <citation type="submission" date="2020-06" db="EMBL/GenBank/DDBJ databases">
        <title>Actinokineospora xiongansis sp. nov., isolated from soil of Baiyangdian.</title>
        <authorList>
            <person name="Zhang X."/>
        </authorList>
    </citation>
    <scope>NUCLEOTIDE SEQUENCE [LARGE SCALE GENOMIC DNA]</scope>
    <source>
        <strain evidence="2 3">HBU206404</strain>
    </source>
</reference>